<evidence type="ECO:0000313" key="2">
    <source>
        <dbReference type="Proteomes" id="UP000178446"/>
    </source>
</evidence>
<accession>A0A1F7XW37</accession>
<dbReference type="AlphaFoldDB" id="A0A1F7XW37"/>
<organism evidence="1 2">
    <name type="scientific">Candidatus Woesebacteria bacterium RIFCSPHIGHO2_01_FULL_37_10</name>
    <dbReference type="NCBI Taxonomy" id="1802489"/>
    <lineage>
        <taxon>Bacteria</taxon>
        <taxon>Candidatus Woeseibacteriota</taxon>
    </lineage>
</organism>
<name>A0A1F7XW37_9BACT</name>
<protein>
    <submittedName>
        <fullName evidence="1">Uncharacterized protein</fullName>
    </submittedName>
</protein>
<gene>
    <name evidence="1" type="ORF">A2685_01210</name>
</gene>
<sequence>MNKIESSGKPYRTISLKGLTDADRATLRRYWNATSSLSCDLIHPGEINFDELRRDAIEVLTRAKEATLTDN</sequence>
<dbReference type="EMBL" id="MGGB01000019">
    <property type="protein sequence ID" value="OGM19241.1"/>
    <property type="molecule type" value="Genomic_DNA"/>
</dbReference>
<reference evidence="1 2" key="1">
    <citation type="journal article" date="2016" name="Nat. Commun.">
        <title>Thousands of microbial genomes shed light on interconnected biogeochemical processes in an aquifer system.</title>
        <authorList>
            <person name="Anantharaman K."/>
            <person name="Brown C.T."/>
            <person name="Hug L.A."/>
            <person name="Sharon I."/>
            <person name="Castelle C.J."/>
            <person name="Probst A.J."/>
            <person name="Thomas B.C."/>
            <person name="Singh A."/>
            <person name="Wilkins M.J."/>
            <person name="Karaoz U."/>
            <person name="Brodie E.L."/>
            <person name="Williams K.H."/>
            <person name="Hubbard S.S."/>
            <person name="Banfield J.F."/>
        </authorList>
    </citation>
    <scope>NUCLEOTIDE SEQUENCE [LARGE SCALE GENOMIC DNA]</scope>
</reference>
<comment type="caution">
    <text evidence="1">The sequence shown here is derived from an EMBL/GenBank/DDBJ whole genome shotgun (WGS) entry which is preliminary data.</text>
</comment>
<evidence type="ECO:0000313" key="1">
    <source>
        <dbReference type="EMBL" id="OGM19241.1"/>
    </source>
</evidence>
<dbReference type="Proteomes" id="UP000178446">
    <property type="component" value="Unassembled WGS sequence"/>
</dbReference>
<proteinExistence type="predicted"/>